<reference evidence="2" key="1">
    <citation type="journal article" date="2019" name="Int. J. Syst. Evol. Microbiol.">
        <title>The Global Catalogue of Microorganisms (GCM) 10K type strain sequencing project: providing services to taxonomists for standard genome sequencing and annotation.</title>
        <authorList>
            <consortium name="The Broad Institute Genomics Platform"/>
            <consortium name="The Broad Institute Genome Sequencing Center for Infectious Disease"/>
            <person name="Wu L."/>
            <person name="Ma J."/>
        </authorList>
    </citation>
    <scope>NUCLEOTIDE SEQUENCE [LARGE SCALE GENOMIC DNA]</scope>
    <source>
        <strain evidence="2">CGMCC 1.8859</strain>
    </source>
</reference>
<evidence type="ECO:0000313" key="2">
    <source>
        <dbReference type="Proteomes" id="UP000637267"/>
    </source>
</evidence>
<dbReference type="Proteomes" id="UP000637267">
    <property type="component" value="Unassembled WGS sequence"/>
</dbReference>
<accession>A0ABQ2P421</accession>
<name>A0ABQ2P421_9NEIS</name>
<keyword evidence="2" id="KW-1185">Reference proteome</keyword>
<protein>
    <recommendedName>
        <fullName evidence="3">Histidine kinase</fullName>
    </recommendedName>
</protein>
<gene>
    <name evidence="1" type="ORF">GCM10010970_00610</name>
</gene>
<organism evidence="1 2">
    <name type="scientific">Silvimonas iriomotensis</name>
    <dbReference type="NCBI Taxonomy" id="449662"/>
    <lineage>
        <taxon>Bacteria</taxon>
        <taxon>Pseudomonadati</taxon>
        <taxon>Pseudomonadota</taxon>
        <taxon>Betaproteobacteria</taxon>
        <taxon>Neisseriales</taxon>
        <taxon>Chitinibacteraceae</taxon>
        <taxon>Silvimonas</taxon>
    </lineage>
</organism>
<sequence length="139" mass="14626">MTTHSRARPGTRWLAASAFALTALGFTLPMASPFVAIAQAAAPSKLGDLSAFRNIAADVQTLVNKGDLAGGKTRIKDLEVSWDEAEAGLKPRDAATWHVVDKAIDRALAALRADKPDAANCKQALADLLKTMDQASGKV</sequence>
<comment type="caution">
    <text evidence="1">The sequence shown here is derived from an EMBL/GenBank/DDBJ whole genome shotgun (WGS) entry which is preliminary data.</text>
</comment>
<evidence type="ECO:0008006" key="3">
    <source>
        <dbReference type="Google" id="ProtNLM"/>
    </source>
</evidence>
<evidence type="ECO:0000313" key="1">
    <source>
        <dbReference type="EMBL" id="GGP17613.1"/>
    </source>
</evidence>
<dbReference type="EMBL" id="BMLX01000001">
    <property type="protein sequence ID" value="GGP17613.1"/>
    <property type="molecule type" value="Genomic_DNA"/>
</dbReference>
<proteinExistence type="predicted"/>
<dbReference type="RefSeq" id="WP_188701177.1">
    <property type="nucleotide sequence ID" value="NZ_BMLX01000001.1"/>
</dbReference>